<dbReference type="EMBL" id="CP017634">
    <property type="protein sequence ID" value="ATW24014.1"/>
    <property type="molecule type" value="Genomic_DNA"/>
</dbReference>
<dbReference type="Proteomes" id="UP000323521">
    <property type="component" value="Chromosome"/>
</dbReference>
<evidence type="ECO:0000313" key="1">
    <source>
        <dbReference type="EMBL" id="ATW24014.1"/>
    </source>
</evidence>
<dbReference type="AlphaFoldDB" id="A0A3G1KNH2"/>
<protein>
    <recommendedName>
        <fullName evidence="3">C_GCAxxG_C_C family protein</fullName>
    </recommendedName>
</protein>
<dbReference type="KEGG" id="fwa:DCMF_03695"/>
<accession>A0A3G1KNH2</accession>
<name>A0A3G1KNH2_FORW1</name>
<reference evidence="1 2" key="1">
    <citation type="submission" date="2016-10" db="EMBL/GenBank/DDBJ databases">
        <title>Complete Genome Sequence of Peptococcaceae strain DCMF.</title>
        <authorList>
            <person name="Edwards R.J."/>
            <person name="Holland S.I."/>
            <person name="Deshpande N.P."/>
            <person name="Wong Y.K."/>
            <person name="Ertan H."/>
            <person name="Manefield M."/>
            <person name="Russell T.L."/>
            <person name="Lee M.J."/>
        </authorList>
    </citation>
    <scope>NUCLEOTIDE SEQUENCE [LARGE SCALE GENOMIC DNA]</scope>
    <source>
        <strain evidence="1 2">DCMF</strain>
    </source>
</reference>
<gene>
    <name evidence="1" type="ORF">DCMF_03695</name>
</gene>
<dbReference type="RefSeq" id="WP_236860175.1">
    <property type="nucleotide sequence ID" value="NZ_CP017634.1"/>
</dbReference>
<evidence type="ECO:0008006" key="3">
    <source>
        <dbReference type="Google" id="ProtNLM"/>
    </source>
</evidence>
<evidence type="ECO:0000313" key="2">
    <source>
        <dbReference type="Proteomes" id="UP000323521"/>
    </source>
</evidence>
<dbReference type="Pfam" id="PF09719">
    <property type="entry name" value="C_GCAxxG_C_C"/>
    <property type="match status" value="1"/>
</dbReference>
<dbReference type="InterPro" id="IPR010181">
    <property type="entry name" value="CGCAxxGCC_motif"/>
</dbReference>
<sequence>MMSQEKDLRTMASDYAIANCNKGFNCTEAIYDALLRCGALKVPQETIALSFGFGGGIGLTGHTCGALCAVVLACGAAYGRPDPWRIPEDERIMEIRDYYRRYNKIVHDFIAENKSASCKELCAPFGDFQSRERRVYCMKLIGRSAAMAVDFLSMSQDEAFDLPFGENLAGAR</sequence>
<dbReference type="NCBIfam" id="TIGR01909">
    <property type="entry name" value="C_GCAxxG_C_C"/>
    <property type="match status" value="1"/>
</dbReference>
<organism evidence="1 2">
    <name type="scientific">Formimonas warabiya</name>
    <dbReference type="NCBI Taxonomy" id="1761012"/>
    <lineage>
        <taxon>Bacteria</taxon>
        <taxon>Bacillati</taxon>
        <taxon>Bacillota</taxon>
        <taxon>Clostridia</taxon>
        <taxon>Eubacteriales</taxon>
        <taxon>Peptococcaceae</taxon>
        <taxon>Candidatus Formimonas</taxon>
    </lineage>
</organism>
<proteinExistence type="predicted"/>
<keyword evidence="2" id="KW-1185">Reference proteome</keyword>